<dbReference type="NCBIfam" id="TIGR01082">
    <property type="entry name" value="murC"/>
    <property type="match status" value="1"/>
</dbReference>
<keyword evidence="7" id="KW-0067">ATP-binding</keyword>
<reference evidence="12" key="1">
    <citation type="submission" date="2020-05" db="EMBL/GenBank/DDBJ databases">
        <authorList>
            <person name="Chiriac C."/>
            <person name="Salcher M."/>
            <person name="Ghai R."/>
            <person name="Kavagutti S V."/>
        </authorList>
    </citation>
    <scope>NUCLEOTIDE SEQUENCE</scope>
</reference>
<dbReference type="PANTHER" id="PTHR43445">
    <property type="entry name" value="UDP-N-ACETYLMURAMATE--L-ALANINE LIGASE-RELATED"/>
    <property type="match status" value="1"/>
</dbReference>
<dbReference type="Gene3D" id="3.40.50.720">
    <property type="entry name" value="NAD(P)-binding Rossmann-like Domain"/>
    <property type="match status" value="1"/>
</dbReference>
<evidence type="ECO:0000256" key="3">
    <source>
        <dbReference type="ARBA" id="ARBA00012211"/>
    </source>
</evidence>
<dbReference type="InterPro" id="IPR036615">
    <property type="entry name" value="Mur_ligase_C_dom_sf"/>
</dbReference>
<feature type="domain" description="Mur ligase C-terminal" evidence="10">
    <location>
        <begin position="320"/>
        <end position="448"/>
    </location>
</feature>
<dbReference type="InterPro" id="IPR036565">
    <property type="entry name" value="Mur-like_cat_sf"/>
</dbReference>
<gene>
    <name evidence="12" type="ORF">UFOPK2982_00866</name>
</gene>
<dbReference type="GO" id="GO:0005524">
    <property type="term" value="F:ATP binding"/>
    <property type="evidence" value="ECO:0007669"/>
    <property type="project" value="UniProtKB-KW"/>
</dbReference>
<evidence type="ECO:0000256" key="6">
    <source>
        <dbReference type="ARBA" id="ARBA00022741"/>
    </source>
</evidence>
<feature type="domain" description="Mur ligase central" evidence="11">
    <location>
        <begin position="116"/>
        <end position="298"/>
    </location>
</feature>
<comment type="subcellular location">
    <subcellularLocation>
        <location evidence="1">Cytoplasm</location>
    </subcellularLocation>
</comment>
<sequence>MSQLKFSDLKNAKVHFIGIGGSGMSGIARILVALDIKVSGSDIKDSQTLEGLRKLGVVVFASHSADNIAGREIIVISSAISASNVELKRAKELNIPILLRAEALAILMSQKRSVAIAGTHGKTTTTSMLTVALQHCGVDPSFAIGATVSNSGTNAHHGSGDVFVAEADESDGSFLVYKPFGAIITNIELDHVDHFADEAAVDEVFTNFVSTIQSDGFLVICGDDLGAKRLIATSKIEGITLATYGEGAECDLKIDRVALDAASSTARITWRGRVLGELQLSVPGRHNILNAAASLTAALLMGYPAPEVIQGLKTFTGARRRFELKGKINGITVIDDYGHHPTEIRVTLETAQNYNQIGRVIAIFQPHRFSRTAHFLAEFAKELAIADKVFLLEVYAASENPIQGVTSLSIAQKMEPTKVTYEPSMPAVIEMVVEMAKPNDLIITLGAGDVNSLGPLILEAIELREESE</sequence>
<dbReference type="InterPro" id="IPR004101">
    <property type="entry name" value="Mur_ligase_C"/>
</dbReference>
<dbReference type="HAMAP" id="MF_00046">
    <property type="entry name" value="MurC"/>
    <property type="match status" value="1"/>
</dbReference>
<dbReference type="GO" id="GO:0008763">
    <property type="term" value="F:UDP-N-acetylmuramate-L-alanine ligase activity"/>
    <property type="evidence" value="ECO:0007669"/>
    <property type="project" value="UniProtKB-EC"/>
</dbReference>
<comment type="pathway">
    <text evidence="2">Cell wall biogenesis; peptidoglycan biosynthesis.</text>
</comment>
<feature type="domain" description="Mur ligase N-terminal catalytic" evidence="9">
    <location>
        <begin position="13"/>
        <end position="112"/>
    </location>
</feature>
<dbReference type="PANTHER" id="PTHR43445:SF3">
    <property type="entry name" value="UDP-N-ACETYLMURAMATE--L-ALANINE LIGASE"/>
    <property type="match status" value="1"/>
</dbReference>
<dbReference type="SUPFAM" id="SSF53623">
    <property type="entry name" value="MurD-like peptide ligases, catalytic domain"/>
    <property type="match status" value="1"/>
</dbReference>
<evidence type="ECO:0000259" key="9">
    <source>
        <dbReference type="Pfam" id="PF01225"/>
    </source>
</evidence>
<protein>
    <recommendedName>
        <fullName evidence="3">UDP-N-acetylmuramate--L-alanine ligase</fullName>
        <ecNumber evidence="3">6.3.2.8</ecNumber>
    </recommendedName>
</protein>
<dbReference type="Pfam" id="PF02875">
    <property type="entry name" value="Mur_ligase_C"/>
    <property type="match status" value="1"/>
</dbReference>
<dbReference type="EMBL" id="CAFAAE010000142">
    <property type="protein sequence ID" value="CAB4795558.1"/>
    <property type="molecule type" value="Genomic_DNA"/>
</dbReference>
<dbReference type="Gene3D" id="3.90.190.20">
    <property type="entry name" value="Mur ligase, C-terminal domain"/>
    <property type="match status" value="1"/>
</dbReference>
<dbReference type="GO" id="GO:0005737">
    <property type="term" value="C:cytoplasm"/>
    <property type="evidence" value="ECO:0007669"/>
    <property type="project" value="UniProtKB-SubCell"/>
</dbReference>
<evidence type="ECO:0000313" key="12">
    <source>
        <dbReference type="EMBL" id="CAB4795558.1"/>
    </source>
</evidence>
<dbReference type="Pfam" id="PF01225">
    <property type="entry name" value="Mur_ligase"/>
    <property type="match status" value="1"/>
</dbReference>
<dbReference type="SUPFAM" id="SSF53244">
    <property type="entry name" value="MurD-like peptide ligases, peptide-binding domain"/>
    <property type="match status" value="1"/>
</dbReference>
<evidence type="ECO:0000256" key="4">
    <source>
        <dbReference type="ARBA" id="ARBA00022490"/>
    </source>
</evidence>
<comment type="catalytic activity">
    <reaction evidence="8">
        <text>UDP-N-acetyl-alpha-D-muramate + L-alanine + ATP = UDP-N-acetyl-alpha-D-muramoyl-L-alanine + ADP + phosphate + H(+)</text>
        <dbReference type="Rhea" id="RHEA:23372"/>
        <dbReference type="ChEBI" id="CHEBI:15378"/>
        <dbReference type="ChEBI" id="CHEBI:30616"/>
        <dbReference type="ChEBI" id="CHEBI:43474"/>
        <dbReference type="ChEBI" id="CHEBI:57972"/>
        <dbReference type="ChEBI" id="CHEBI:70757"/>
        <dbReference type="ChEBI" id="CHEBI:83898"/>
        <dbReference type="ChEBI" id="CHEBI:456216"/>
        <dbReference type="EC" id="6.3.2.8"/>
    </reaction>
</comment>
<evidence type="ECO:0000256" key="7">
    <source>
        <dbReference type="ARBA" id="ARBA00022840"/>
    </source>
</evidence>
<dbReference type="InterPro" id="IPR005758">
    <property type="entry name" value="UDP-N-AcMur_Ala_ligase_MurC"/>
</dbReference>
<evidence type="ECO:0000259" key="11">
    <source>
        <dbReference type="Pfam" id="PF08245"/>
    </source>
</evidence>
<dbReference type="SUPFAM" id="SSF51984">
    <property type="entry name" value="MurCD N-terminal domain"/>
    <property type="match status" value="1"/>
</dbReference>
<name>A0A6J6XK23_9ZZZZ</name>
<evidence type="ECO:0000259" key="10">
    <source>
        <dbReference type="Pfam" id="PF02875"/>
    </source>
</evidence>
<accession>A0A6J6XK23</accession>
<dbReference type="GO" id="GO:0009252">
    <property type="term" value="P:peptidoglycan biosynthetic process"/>
    <property type="evidence" value="ECO:0007669"/>
    <property type="project" value="UniProtKB-UniPathway"/>
</dbReference>
<dbReference type="InterPro" id="IPR050061">
    <property type="entry name" value="MurCDEF_pg_biosynth"/>
</dbReference>
<keyword evidence="6" id="KW-0547">Nucleotide-binding</keyword>
<dbReference type="Gene3D" id="3.40.1190.10">
    <property type="entry name" value="Mur-like, catalytic domain"/>
    <property type="match status" value="1"/>
</dbReference>
<dbReference type="InterPro" id="IPR000713">
    <property type="entry name" value="Mur_ligase_N"/>
</dbReference>
<evidence type="ECO:0000256" key="5">
    <source>
        <dbReference type="ARBA" id="ARBA00022598"/>
    </source>
</evidence>
<dbReference type="InterPro" id="IPR013221">
    <property type="entry name" value="Mur_ligase_cen"/>
</dbReference>
<dbReference type="AlphaFoldDB" id="A0A6J6XK23"/>
<keyword evidence="4" id="KW-0963">Cytoplasm</keyword>
<evidence type="ECO:0000256" key="8">
    <source>
        <dbReference type="ARBA" id="ARBA00047833"/>
    </source>
</evidence>
<proteinExistence type="inferred from homology"/>
<dbReference type="Pfam" id="PF08245">
    <property type="entry name" value="Mur_ligase_M"/>
    <property type="match status" value="1"/>
</dbReference>
<evidence type="ECO:0000256" key="2">
    <source>
        <dbReference type="ARBA" id="ARBA00004752"/>
    </source>
</evidence>
<evidence type="ECO:0000256" key="1">
    <source>
        <dbReference type="ARBA" id="ARBA00004496"/>
    </source>
</evidence>
<keyword evidence="5" id="KW-0436">Ligase</keyword>
<dbReference type="EC" id="6.3.2.8" evidence="3"/>
<dbReference type="UniPathway" id="UPA00219"/>
<organism evidence="12">
    <name type="scientific">freshwater metagenome</name>
    <dbReference type="NCBI Taxonomy" id="449393"/>
    <lineage>
        <taxon>unclassified sequences</taxon>
        <taxon>metagenomes</taxon>
        <taxon>ecological metagenomes</taxon>
    </lineage>
</organism>